<organism evidence="1 2">
    <name type="scientific">Discostella pseudostelligera</name>
    <dbReference type="NCBI Taxonomy" id="259834"/>
    <lineage>
        <taxon>Eukaryota</taxon>
        <taxon>Sar</taxon>
        <taxon>Stramenopiles</taxon>
        <taxon>Ochrophyta</taxon>
        <taxon>Bacillariophyta</taxon>
        <taxon>Coscinodiscophyceae</taxon>
        <taxon>Thalassiosirophycidae</taxon>
        <taxon>Stephanodiscales</taxon>
        <taxon>Stephanodiscaceae</taxon>
        <taxon>Discostella</taxon>
    </lineage>
</organism>
<gene>
    <name evidence="1" type="ORF">ACHAWU_003067</name>
</gene>
<reference evidence="1 2" key="1">
    <citation type="submission" date="2024-10" db="EMBL/GenBank/DDBJ databases">
        <title>Updated reference genomes for cyclostephanoid diatoms.</title>
        <authorList>
            <person name="Roberts W.R."/>
            <person name="Alverson A.J."/>
        </authorList>
    </citation>
    <scope>NUCLEOTIDE SEQUENCE [LARGE SCALE GENOMIC DNA]</scope>
    <source>
        <strain evidence="1 2">AJA232-27</strain>
    </source>
</reference>
<comment type="caution">
    <text evidence="1">The sequence shown here is derived from an EMBL/GenBank/DDBJ whole genome shotgun (WGS) entry which is preliminary data.</text>
</comment>
<evidence type="ECO:0000313" key="1">
    <source>
        <dbReference type="EMBL" id="KAL3759246.1"/>
    </source>
</evidence>
<keyword evidence="2" id="KW-1185">Reference proteome</keyword>
<dbReference type="AlphaFoldDB" id="A0ABD3MBB4"/>
<dbReference type="Proteomes" id="UP001530293">
    <property type="component" value="Unassembled WGS sequence"/>
</dbReference>
<evidence type="ECO:0000313" key="2">
    <source>
        <dbReference type="Proteomes" id="UP001530293"/>
    </source>
</evidence>
<protein>
    <submittedName>
        <fullName evidence="1">Uncharacterized protein</fullName>
    </submittedName>
</protein>
<accession>A0ABD3MBB4</accession>
<dbReference type="EMBL" id="JALLBG020000207">
    <property type="protein sequence ID" value="KAL3759246.1"/>
    <property type="molecule type" value="Genomic_DNA"/>
</dbReference>
<proteinExistence type="predicted"/>
<sequence>MTHSVTITTDLYHSLTILWVVAQICNVNGRLRTCRIQMHMCYDSADGLQRGRVCSNSLNSTIHVFSSEEARECLSSRRVVVSGDSHTKQLFVAMADILVGELLNDDKEILNSTQRSQFVEMAQQLLASEHEKEPSFPCYGEKSSFSKIFSDCMNSYTLDDDNFVAVVGAGVHILEGNTLNFTIREINKFLSLSTRTIFMSTPSSDPTNSSRRDGLYESLLPNFAPRNLQHPFLDVHQLTRSEELFI</sequence>
<name>A0ABD3MBB4_9STRA</name>